<evidence type="ECO:0000313" key="2">
    <source>
        <dbReference type="EMBL" id="URE23947.1"/>
    </source>
</evidence>
<gene>
    <name evidence="2" type="ORF">MUK42_33647</name>
    <name evidence="1" type="ORF">MUK42_34667</name>
</gene>
<accession>A0A9E7KM22</accession>
<dbReference type="Proteomes" id="UP001055439">
    <property type="component" value="Chromosome 8"/>
</dbReference>
<sequence length="67" mass="7930">MTCVMLALFFHPKKKKKRKRLVGEDVVSSRNIPNSWDHRQCICTLQSDAQMIKWSEVERPLSLHLHQ</sequence>
<dbReference type="EMBL" id="CP097510">
    <property type="protein sequence ID" value="URE23947.1"/>
    <property type="molecule type" value="Genomic_DNA"/>
</dbReference>
<organism evidence="2 3">
    <name type="scientific">Musa troglodytarum</name>
    <name type="common">fe'i banana</name>
    <dbReference type="NCBI Taxonomy" id="320322"/>
    <lineage>
        <taxon>Eukaryota</taxon>
        <taxon>Viridiplantae</taxon>
        <taxon>Streptophyta</taxon>
        <taxon>Embryophyta</taxon>
        <taxon>Tracheophyta</taxon>
        <taxon>Spermatophyta</taxon>
        <taxon>Magnoliopsida</taxon>
        <taxon>Liliopsida</taxon>
        <taxon>Zingiberales</taxon>
        <taxon>Musaceae</taxon>
        <taxon>Musa</taxon>
    </lineage>
</organism>
<proteinExistence type="predicted"/>
<reference evidence="2" key="1">
    <citation type="submission" date="2022-05" db="EMBL/GenBank/DDBJ databases">
        <title>The Musa troglodytarum L. genome provides insights into the mechanism of non-climacteric behaviour and enrichment of carotenoids.</title>
        <authorList>
            <person name="Wang J."/>
        </authorList>
    </citation>
    <scope>NUCLEOTIDE SEQUENCE</scope>
    <source>
        <tissue evidence="2">Leaf</tissue>
    </source>
</reference>
<evidence type="ECO:0000313" key="3">
    <source>
        <dbReference type="Proteomes" id="UP001055439"/>
    </source>
</evidence>
<evidence type="ECO:0000313" key="1">
    <source>
        <dbReference type="EMBL" id="URE23742.1"/>
    </source>
</evidence>
<keyword evidence="3" id="KW-1185">Reference proteome</keyword>
<dbReference type="AlphaFoldDB" id="A0A9E7KM22"/>
<protein>
    <submittedName>
        <fullName evidence="2">Uncharacterized protein</fullName>
    </submittedName>
</protein>
<dbReference type="EMBL" id="CP097510">
    <property type="protein sequence ID" value="URE23742.1"/>
    <property type="molecule type" value="Genomic_DNA"/>
</dbReference>
<name>A0A9E7KM22_9LILI</name>